<reference evidence="9 10" key="1">
    <citation type="submission" date="2018-04" db="EMBL/GenBank/DDBJ databases">
        <title>Genomic Encyclopedia of Archaeal and Bacterial Type Strains, Phase II (KMG-II): from individual species to whole genera.</title>
        <authorList>
            <person name="Goeker M."/>
        </authorList>
    </citation>
    <scope>NUCLEOTIDE SEQUENCE [LARGE SCALE GENOMIC DNA]</scope>
    <source>
        <strain evidence="9 10">DSM 23382</strain>
    </source>
</reference>
<dbReference type="PANTHER" id="PTHR13748:SF62">
    <property type="entry name" value="COBW DOMAIN-CONTAINING PROTEIN"/>
    <property type="match status" value="1"/>
</dbReference>
<keyword evidence="2" id="KW-0378">Hydrolase</keyword>
<dbReference type="Pfam" id="PF07683">
    <property type="entry name" value="CobW_C"/>
    <property type="match status" value="1"/>
</dbReference>
<dbReference type="RefSeq" id="WP_107990014.1">
    <property type="nucleotide sequence ID" value="NZ_QAYG01000004.1"/>
</dbReference>
<evidence type="ECO:0000256" key="7">
    <source>
        <dbReference type="SAM" id="MobiDB-lite"/>
    </source>
</evidence>
<comment type="function">
    <text evidence="5">Zinc chaperone that directly transfers zinc cofactor to target proteins, thereby activating them. Zinc is transferred from the CXCC motif in the GTPase domain to the zinc binding site in target proteins in a process requiring GTP hydrolysis.</text>
</comment>
<evidence type="ECO:0000256" key="3">
    <source>
        <dbReference type="ARBA" id="ARBA00023186"/>
    </source>
</evidence>
<dbReference type="SMART" id="SM00833">
    <property type="entry name" value="CobW_C"/>
    <property type="match status" value="1"/>
</dbReference>
<evidence type="ECO:0000313" key="10">
    <source>
        <dbReference type="Proteomes" id="UP000244081"/>
    </source>
</evidence>
<dbReference type="SUPFAM" id="SSF90002">
    <property type="entry name" value="Hypothetical protein YjiA, C-terminal domain"/>
    <property type="match status" value="1"/>
</dbReference>
<feature type="region of interest" description="Disordered" evidence="7">
    <location>
        <begin position="233"/>
        <end position="260"/>
    </location>
</feature>
<dbReference type="SUPFAM" id="SSF52540">
    <property type="entry name" value="P-loop containing nucleoside triphosphate hydrolases"/>
    <property type="match status" value="1"/>
</dbReference>
<dbReference type="Gene3D" id="3.40.50.300">
    <property type="entry name" value="P-loop containing nucleotide triphosphate hydrolases"/>
    <property type="match status" value="1"/>
</dbReference>
<evidence type="ECO:0000259" key="8">
    <source>
        <dbReference type="SMART" id="SM00833"/>
    </source>
</evidence>
<evidence type="ECO:0000313" key="9">
    <source>
        <dbReference type="EMBL" id="PTW60392.1"/>
    </source>
</evidence>
<dbReference type="GO" id="GO:0009236">
    <property type="term" value="P:cobalamin biosynthetic process"/>
    <property type="evidence" value="ECO:0007669"/>
    <property type="project" value="InterPro"/>
</dbReference>
<sequence>MRPAKIPATIITGFLGAGKTTLVRHLIETAGGKRIALIVNEFGDMGFDGGMLSDCGVPGCGADEVIELTNGCICCTVADDFLPAMQALMKRDPAPEHIVIETSGLALPQPLVRAFQWPDVRERVTVDGVITVVDARAVADGHVAMDEDAVAAQRAADEALDHDSPIEELFEDQLRCADLIVLSKSDLCDEAEIARVQVRVAEDARADVAMLKADMGRLPADVLLGLDSGAEDDMESRRAHHDHHNDDDDHDDDEHHDHHHHDDFESFVVRAAPAISLADARERVAAVVALPGVLRVKGHVWVAGKPSPAVVQAVGPRVEAWFAAAADKRPGLVVIGLKGVDKARIEAMLAQEAVV</sequence>
<dbReference type="Proteomes" id="UP000244081">
    <property type="component" value="Unassembled WGS sequence"/>
</dbReference>
<dbReference type="AlphaFoldDB" id="A0A2T5V9F9"/>
<comment type="similarity">
    <text evidence="4">Belongs to the SIMIBI class G3E GTPase family. ZNG1 subfamily.</text>
</comment>
<dbReference type="Gene3D" id="3.30.1220.10">
    <property type="entry name" value="CobW-like, C-terminal domain"/>
    <property type="match status" value="1"/>
</dbReference>
<dbReference type="EMBL" id="QAYG01000004">
    <property type="protein sequence ID" value="PTW60392.1"/>
    <property type="molecule type" value="Genomic_DNA"/>
</dbReference>
<dbReference type="CDD" id="cd03112">
    <property type="entry name" value="CobW-like"/>
    <property type="match status" value="1"/>
</dbReference>
<evidence type="ECO:0000256" key="4">
    <source>
        <dbReference type="ARBA" id="ARBA00034320"/>
    </source>
</evidence>
<dbReference type="InterPro" id="IPR003495">
    <property type="entry name" value="CobW/HypB/UreG_nucleotide-bd"/>
</dbReference>
<evidence type="ECO:0000256" key="5">
    <source>
        <dbReference type="ARBA" id="ARBA00045658"/>
    </source>
</evidence>
<dbReference type="GO" id="GO:0005737">
    <property type="term" value="C:cytoplasm"/>
    <property type="evidence" value="ECO:0007669"/>
    <property type="project" value="TreeGrafter"/>
</dbReference>
<dbReference type="GO" id="GO:0016787">
    <property type="term" value="F:hydrolase activity"/>
    <property type="evidence" value="ECO:0007669"/>
    <property type="project" value="UniProtKB-KW"/>
</dbReference>
<evidence type="ECO:0000256" key="2">
    <source>
        <dbReference type="ARBA" id="ARBA00022801"/>
    </source>
</evidence>
<keyword evidence="1" id="KW-0547">Nucleotide-binding</keyword>
<gene>
    <name evidence="9" type="ORF">C8N35_10413</name>
</gene>
<dbReference type="PANTHER" id="PTHR13748">
    <property type="entry name" value="COBW-RELATED"/>
    <property type="match status" value="1"/>
</dbReference>
<evidence type="ECO:0000256" key="1">
    <source>
        <dbReference type="ARBA" id="ARBA00022741"/>
    </source>
</evidence>
<accession>A0A2T5V9F9</accession>
<dbReference type="InterPro" id="IPR012824">
    <property type="entry name" value="CobW"/>
</dbReference>
<keyword evidence="10" id="KW-1185">Reference proteome</keyword>
<feature type="domain" description="CobW C-terminal" evidence="8">
    <location>
        <begin position="264"/>
        <end position="353"/>
    </location>
</feature>
<dbReference type="Pfam" id="PF02492">
    <property type="entry name" value="cobW"/>
    <property type="match status" value="1"/>
</dbReference>
<protein>
    <submittedName>
        <fullName evidence="9">Cobalamin biosynthesis protein CobW</fullName>
    </submittedName>
</protein>
<dbReference type="NCBIfam" id="TIGR02475">
    <property type="entry name" value="CobW"/>
    <property type="match status" value="1"/>
</dbReference>
<evidence type="ECO:0000256" key="6">
    <source>
        <dbReference type="ARBA" id="ARBA00049117"/>
    </source>
</evidence>
<name>A0A2T5V9F9_9HYPH</name>
<dbReference type="GO" id="GO:0000166">
    <property type="term" value="F:nucleotide binding"/>
    <property type="evidence" value="ECO:0007669"/>
    <property type="project" value="UniProtKB-KW"/>
</dbReference>
<dbReference type="OrthoDB" id="9808822at2"/>
<comment type="caution">
    <text evidence="9">The sequence shown here is derived from an EMBL/GenBank/DDBJ whole genome shotgun (WGS) entry which is preliminary data.</text>
</comment>
<organism evidence="9 10">
    <name type="scientific">Breoghania corrubedonensis</name>
    <dbReference type="NCBI Taxonomy" id="665038"/>
    <lineage>
        <taxon>Bacteria</taxon>
        <taxon>Pseudomonadati</taxon>
        <taxon>Pseudomonadota</taxon>
        <taxon>Alphaproteobacteria</taxon>
        <taxon>Hyphomicrobiales</taxon>
        <taxon>Stappiaceae</taxon>
        <taxon>Breoghania</taxon>
    </lineage>
</organism>
<dbReference type="InterPro" id="IPR051316">
    <property type="entry name" value="Zinc-reg_GTPase_activator"/>
</dbReference>
<dbReference type="InterPro" id="IPR027417">
    <property type="entry name" value="P-loop_NTPase"/>
</dbReference>
<comment type="catalytic activity">
    <reaction evidence="6">
        <text>GTP + H2O = GDP + phosphate + H(+)</text>
        <dbReference type="Rhea" id="RHEA:19669"/>
        <dbReference type="ChEBI" id="CHEBI:15377"/>
        <dbReference type="ChEBI" id="CHEBI:15378"/>
        <dbReference type="ChEBI" id="CHEBI:37565"/>
        <dbReference type="ChEBI" id="CHEBI:43474"/>
        <dbReference type="ChEBI" id="CHEBI:58189"/>
    </reaction>
    <physiologicalReaction direction="left-to-right" evidence="6">
        <dbReference type="Rhea" id="RHEA:19670"/>
    </physiologicalReaction>
</comment>
<dbReference type="InterPro" id="IPR036627">
    <property type="entry name" value="CobW-likC_sf"/>
</dbReference>
<dbReference type="InterPro" id="IPR011629">
    <property type="entry name" value="CobW-like_C"/>
</dbReference>
<proteinExistence type="inferred from homology"/>
<keyword evidence="3" id="KW-0143">Chaperone</keyword>
<feature type="compositionally biased region" description="Basic and acidic residues" evidence="7">
    <location>
        <begin position="243"/>
        <end position="260"/>
    </location>
</feature>